<organism evidence="2 3">
    <name type="scientific">Parabacteroides faecis</name>
    <dbReference type="NCBI Taxonomy" id="1217282"/>
    <lineage>
        <taxon>Bacteria</taxon>
        <taxon>Pseudomonadati</taxon>
        <taxon>Bacteroidota</taxon>
        <taxon>Bacteroidia</taxon>
        <taxon>Bacteroidales</taxon>
        <taxon>Tannerellaceae</taxon>
        <taxon>Parabacteroides</taxon>
    </lineage>
</organism>
<keyword evidence="1" id="KW-0732">Signal</keyword>
<evidence type="ECO:0000256" key="1">
    <source>
        <dbReference type="SAM" id="SignalP"/>
    </source>
</evidence>
<accession>A0ABR6KRW8</accession>
<sequence>MKGLLSILVFFSLILMGTQDATSIETCIRHGNVQLSSAEKTIKDRALQQQHELIFDLAENCNYIHILSKLSRERSNSNNSLRLENKSYSDRFLKEFNLRQRTSELISTLQIIDASSLHYRFAHFIYELRRIII</sequence>
<dbReference type="Proteomes" id="UP000533637">
    <property type="component" value="Unassembled WGS sequence"/>
</dbReference>
<evidence type="ECO:0008006" key="4">
    <source>
        <dbReference type="Google" id="ProtNLM"/>
    </source>
</evidence>
<name>A0ABR6KRW8_9BACT</name>
<reference evidence="2 3" key="1">
    <citation type="submission" date="2020-08" db="EMBL/GenBank/DDBJ databases">
        <title>Genomic Encyclopedia of Type Strains, Phase IV (KMG-IV): sequencing the most valuable type-strain genomes for metagenomic binning, comparative biology and taxonomic classification.</title>
        <authorList>
            <person name="Goeker M."/>
        </authorList>
    </citation>
    <scope>NUCLEOTIDE SEQUENCE [LARGE SCALE GENOMIC DNA]</scope>
    <source>
        <strain evidence="2 3">DSM 102983</strain>
    </source>
</reference>
<feature type="chain" id="PRO_5046814235" description="DUF4142 domain-containing protein" evidence="1">
    <location>
        <begin position="22"/>
        <end position="133"/>
    </location>
</feature>
<protein>
    <recommendedName>
        <fullName evidence="4">DUF4142 domain-containing protein</fullName>
    </recommendedName>
</protein>
<evidence type="ECO:0000313" key="2">
    <source>
        <dbReference type="EMBL" id="MBB4624176.1"/>
    </source>
</evidence>
<evidence type="ECO:0000313" key="3">
    <source>
        <dbReference type="Proteomes" id="UP000533637"/>
    </source>
</evidence>
<keyword evidence="3" id="KW-1185">Reference proteome</keyword>
<feature type="signal peptide" evidence="1">
    <location>
        <begin position="1"/>
        <end position="21"/>
    </location>
</feature>
<dbReference type="RefSeq" id="WP_147382553.1">
    <property type="nucleotide sequence ID" value="NZ_BMPB01000014.1"/>
</dbReference>
<dbReference type="EMBL" id="JACHOC010000009">
    <property type="protein sequence ID" value="MBB4624176.1"/>
    <property type="molecule type" value="Genomic_DNA"/>
</dbReference>
<comment type="caution">
    <text evidence="2">The sequence shown here is derived from an EMBL/GenBank/DDBJ whole genome shotgun (WGS) entry which is preliminary data.</text>
</comment>
<gene>
    <name evidence="2" type="ORF">GGQ57_004104</name>
</gene>
<proteinExistence type="predicted"/>